<evidence type="ECO:0000313" key="3">
    <source>
        <dbReference type="EMBL" id="GAA4915536.1"/>
    </source>
</evidence>
<dbReference type="Proteomes" id="UP001500368">
    <property type="component" value="Unassembled WGS sequence"/>
</dbReference>
<dbReference type="SMART" id="SM00843">
    <property type="entry name" value="Ftsk_gamma"/>
    <property type="match status" value="1"/>
</dbReference>
<dbReference type="InterPro" id="IPR036390">
    <property type="entry name" value="WH_DNA-bd_sf"/>
</dbReference>
<sequence length="193" mass="21628">MRGPKKALTPTERRPPVTTTDTETLYQQAVELVVSTQFGSVSMLVRRLKIGFAQAQQLMNRMETSGIVGPAEGSKARDVRLEKVPPATRINPDDWQNVVIEDGVAPFPFVEDENAYISGYGHQDKAKFSAEIERYDREIGGDAPEDPNLWVDDIEHVWCKPYVGPESDGDPMITRCDKDEPDAHPFTILWGAR</sequence>
<reference evidence="4" key="1">
    <citation type="journal article" date="2019" name="Int. J. Syst. Evol. Microbiol.">
        <title>The Global Catalogue of Microorganisms (GCM) 10K type strain sequencing project: providing services to taxonomists for standard genome sequencing and annotation.</title>
        <authorList>
            <consortium name="The Broad Institute Genomics Platform"/>
            <consortium name="The Broad Institute Genome Sequencing Center for Infectious Disease"/>
            <person name="Wu L."/>
            <person name="Ma J."/>
        </authorList>
    </citation>
    <scope>NUCLEOTIDE SEQUENCE [LARGE SCALE GENOMIC DNA]</scope>
    <source>
        <strain evidence="4">JCM 19129</strain>
    </source>
</reference>
<organism evidence="3 4">
    <name type="scientific">Nesterenkonia rhizosphaerae</name>
    <dbReference type="NCBI Taxonomy" id="1348272"/>
    <lineage>
        <taxon>Bacteria</taxon>
        <taxon>Bacillati</taxon>
        <taxon>Actinomycetota</taxon>
        <taxon>Actinomycetes</taxon>
        <taxon>Micrococcales</taxon>
        <taxon>Micrococcaceae</taxon>
        <taxon>Nesterenkonia</taxon>
    </lineage>
</organism>
<evidence type="ECO:0000313" key="4">
    <source>
        <dbReference type="Proteomes" id="UP001500368"/>
    </source>
</evidence>
<dbReference type="SUPFAM" id="SSF46785">
    <property type="entry name" value="Winged helix' DNA-binding domain"/>
    <property type="match status" value="1"/>
</dbReference>
<feature type="domain" description="FtsK gamma" evidence="2">
    <location>
        <begin position="19"/>
        <end position="84"/>
    </location>
</feature>
<dbReference type="PANTHER" id="PTHR22683">
    <property type="entry name" value="SPORULATION PROTEIN RELATED"/>
    <property type="match status" value="1"/>
</dbReference>
<comment type="caution">
    <text evidence="3">The sequence shown here is derived from an EMBL/GenBank/DDBJ whole genome shotgun (WGS) entry which is preliminary data.</text>
</comment>
<dbReference type="PANTHER" id="PTHR22683:SF41">
    <property type="entry name" value="DNA TRANSLOCASE FTSK"/>
    <property type="match status" value="1"/>
</dbReference>
<evidence type="ECO:0000259" key="2">
    <source>
        <dbReference type="SMART" id="SM00843"/>
    </source>
</evidence>
<dbReference type="EMBL" id="BAABLW010000005">
    <property type="protein sequence ID" value="GAA4915536.1"/>
    <property type="molecule type" value="Genomic_DNA"/>
</dbReference>
<dbReference type="InterPro" id="IPR018541">
    <property type="entry name" value="Ftsk_gamma"/>
</dbReference>
<name>A0ABP9FSI4_9MICC</name>
<dbReference type="InterPro" id="IPR050206">
    <property type="entry name" value="FtsK/SpoIIIE/SftA"/>
</dbReference>
<evidence type="ECO:0000256" key="1">
    <source>
        <dbReference type="SAM" id="MobiDB-lite"/>
    </source>
</evidence>
<dbReference type="Pfam" id="PF09397">
    <property type="entry name" value="FtsK_gamma"/>
    <property type="match status" value="1"/>
</dbReference>
<keyword evidence="4" id="KW-1185">Reference proteome</keyword>
<protein>
    <recommendedName>
        <fullName evidence="2">FtsK gamma domain-containing protein</fullName>
    </recommendedName>
</protein>
<proteinExistence type="predicted"/>
<dbReference type="Gene3D" id="1.10.10.10">
    <property type="entry name" value="Winged helix-like DNA-binding domain superfamily/Winged helix DNA-binding domain"/>
    <property type="match status" value="1"/>
</dbReference>
<dbReference type="InterPro" id="IPR036388">
    <property type="entry name" value="WH-like_DNA-bd_sf"/>
</dbReference>
<accession>A0ABP9FSI4</accession>
<feature type="region of interest" description="Disordered" evidence="1">
    <location>
        <begin position="1"/>
        <end position="21"/>
    </location>
</feature>
<gene>
    <name evidence="3" type="ORF">GCM10025790_08160</name>
</gene>